<organism evidence="2 3">
    <name type="scientific">Dunaliella salina</name>
    <name type="common">Green alga</name>
    <name type="synonym">Protococcus salinus</name>
    <dbReference type="NCBI Taxonomy" id="3046"/>
    <lineage>
        <taxon>Eukaryota</taxon>
        <taxon>Viridiplantae</taxon>
        <taxon>Chlorophyta</taxon>
        <taxon>core chlorophytes</taxon>
        <taxon>Chlorophyceae</taxon>
        <taxon>CS clade</taxon>
        <taxon>Chlamydomonadales</taxon>
        <taxon>Dunaliellaceae</taxon>
        <taxon>Dunaliella</taxon>
    </lineage>
</organism>
<dbReference type="InterPro" id="IPR012302">
    <property type="entry name" value="Malic_NAD-bd"/>
</dbReference>
<comment type="caution">
    <text evidence="2">The sequence shown here is derived from an EMBL/GenBank/DDBJ whole genome shotgun (WGS) entry which is preliminary data.</text>
</comment>
<evidence type="ECO:0000259" key="1">
    <source>
        <dbReference type="Pfam" id="PF03949"/>
    </source>
</evidence>
<protein>
    <recommendedName>
        <fullName evidence="1">Malic enzyme NAD-binding domain-containing protein</fullName>
    </recommendedName>
</protein>
<feature type="non-terminal residue" evidence="2">
    <location>
        <position position="78"/>
    </location>
</feature>
<name>A0ABQ7FR73_DUNSA</name>
<proteinExistence type="predicted"/>
<dbReference type="Gene3D" id="3.40.50.720">
    <property type="entry name" value="NAD(P)-binding Rossmann-like Domain"/>
    <property type="match status" value="1"/>
</dbReference>
<evidence type="ECO:0000313" key="3">
    <source>
        <dbReference type="Proteomes" id="UP000815325"/>
    </source>
</evidence>
<dbReference type="SUPFAM" id="SSF51735">
    <property type="entry name" value="NAD(P)-binding Rossmann-fold domains"/>
    <property type="match status" value="1"/>
</dbReference>
<sequence length="78" mass="8744">MADLQHHKQAFAHDTPYCKTFLEAVRLLKPVAIIGVSTIAGSFNEEVLREMAAINHRPIIFPLSNPTTKSECTFEEAF</sequence>
<accession>A0ABQ7FR73</accession>
<feature type="domain" description="Malic enzyme NAD-binding" evidence="1">
    <location>
        <begin position="2"/>
        <end position="77"/>
    </location>
</feature>
<dbReference type="InterPro" id="IPR036291">
    <property type="entry name" value="NAD(P)-bd_dom_sf"/>
</dbReference>
<keyword evidence="3" id="KW-1185">Reference proteome</keyword>
<evidence type="ECO:0000313" key="2">
    <source>
        <dbReference type="EMBL" id="KAF5825202.1"/>
    </source>
</evidence>
<dbReference type="EMBL" id="MU074910">
    <property type="protein sequence ID" value="KAF5825202.1"/>
    <property type="molecule type" value="Genomic_DNA"/>
</dbReference>
<dbReference type="Pfam" id="PF03949">
    <property type="entry name" value="Malic_M"/>
    <property type="match status" value="1"/>
</dbReference>
<dbReference type="PANTHER" id="PTHR23406">
    <property type="entry name" value="MALIC ENZYME-RELATED"/>
    <property type="match status" value="1"/>
</dbReference>
<dbReference type="PANTHER" id="PTHR23406:SF68">
    <property type="entry name" value="MALIC ENZYME"/>
    <property type="match status" value="1"/>
</dbReference>
<dbReference type="Proteomes" id="UP000815325">
    <property type="component" value="Unassembled WGS sequence"/>
</dbReference>
<reference evidence="2" key="1">
    <citation type="submission" date="2017-08" db="EMBL/GenBank/DDBJ databases">
        <authorList>
            <person name="Polle J.E."/>
            <person name="Barry K."/>
            <person name="Cushman J."/>
            <person name="Schmutz J."/>
            <person name="Tran D."/>
            <person name="Hathwaick L.T."/>
            <person name="Yim W.C."/>
            <person name="Jenkins J."/>
            <person name="Mckie-Krisberg Z.M."/>
            <person name="Prochnik S."/>
            <person name="Lindquist E."/>
            <person name="Dockter R.B."/>
            <person name="Adam C."/>
            <person name="Molina H."/>
            <person name="Bunkerborg J."/>
            <person name="Jin E."/>
            <person name="Buchheim M."/>
            <person name="Magnuson J."/>
        </authorList>
    </citation>
    <scope>NUCLEOTIDE SEQUENCE</scope>
    <source>
        <strain evidence="2">CCAP 19/18</strain>
    </source>
</reference>
<gene>
    <name evidence="2" type="ORF">DUNSADRAFT_13750</name>
</gene>